<reference evidence="4" key="1">
    <citation type="journal article" date="2015" name="Chem. Sci.">
        <title>A genomic approach to deciphering the mechanism of thiotetronate antibiotics biosynthesis.</title>
        <authorList>
            <person name="Tao W."/>
            <person name="Yurkovich M.E."/>
            <person name="Wen S."/>
            <person name="Lebe K.E."/>
            <person name="Samborskyy M."/>
            <person name="Liu Y."/>
            <person name="Yang A."/>
            <person name="Liu Y."/>
            <person name="Ju Y."/>
            <person name="Deng Z."/>
            <person name="Tosin M."/>
            <person name="Sun Y."/>
            <person name="Leadlay P.F."/>
        </authorList>
    </citation>
    <scope>NUCLEOTIDE SEQUENCE</scope>
    <source>
        <strain evidence="4">MG11</strain>
    </source>
</reference>
<dbReference type="InterPro" id="IPR036388">
    <property type="entry name" value="WH-like_DNA-bd_sf"/>
</dbReference>
<dbReference type="GO" id="GO:0003677">
    <property type="term" value="F:DNA binding"/>
    <property type="evidence" value="ECO:0007669"/>
    <property type="project" value="InterPro"/>
</dbReference>
<dbReference type="GO" id="GO:0005524">
    <property type="term" value="F:ATP binding"/>
    <property type="evidence" value="ECO:0007669"/>
    <property type="project" value="UniProtKB-KW"/>
</dbReference>
<dbReference type="SMART" id="SM00382">
    <property type="entry name" value="AAA"/>
    <property type="match status" value="1"/>
</dbReference>
<dbReference type="PANTHER" id="PTHR16305">
    <property type="entry name" value="TESTICULAR SOLUBLE ADENYLYL CYCLASE"/>
    <property type="match status" value="1"/>
</dbReference>
<dbReference type="SMART" id="SM00421">
    <property type="entry name" value="HTH_LUXR"/>
    <property type="match status" value="1"/>
</dbReference>
<keyword evidence="1" id="KW-0547">Nucleotide-binding</keyword>
<dbReference type="Pfam" id="PF13191">
    <property type="entry name" value="AAA_16"/>
    <property type="match status" value="1"/>
</dbReference>
<dbReference type="Gene3D" id="3.40.50.300">
    <property type="entry name" value="P-loop containing nucleotide triphosphate hydrolases"/>
    <property type="match status" value="1"/>
</dbReference>
<sequence length="850" mass="91005">METAERCRAQRLLDGLVQQASAGRGQAALVLGPPGVGKSSLASHVRARAERSGAVVVSAVASATERSFAFGIVSQLLAGLGRSPAALATLHEAPATAAGAVYDAVSAAAEQTPLIVIVDDAHHVDGESLRCLLHVIQRVESLRVLLLLTARSDLPEDNLALTAEYVRNPRCSLITLAALCLQCTEKIIAERLGPGPAHRAAPVWQQASGGSPLLLQALAADWSTRQAAAGPTAPAAGTPAEPPEDGSAVRFAVQYIHDLLTDDVLRTARALAVLGDAATTERVERLLHMLDMSASEAVRARGVLEAAGLTDGTRYRLAASRLVVLDRTPAEERELLHRTAAQALRESNADLTEVAGHLVQTRPLHEDWAVIALRGAGAQALHDQDAERAITFLRAAYAACADGPLRATVMAELAQAEWEVDPGAVRWYLTDLLDGHRAGRLSRKHSVLLVVYLLWSGRPQEADEILAGLDAAPGECTDELQARLNALHVWFAYFYPTFGTRYHHGPPVSGPDPGQSVVSVDPHRDGALILTSLLTNGPTEGARDAAERLLQALIPHNPPVAPAMAALIALIRAARLERAAEWCEALVADHTRRTPTAQAILLASSAILESWLGNFTTARERAEQALGLLPAAAWGVAIGLPLSAKVLACTALGDAEASAECFRIPVPQLMFQTLPGLHYLQARGRHHLSEGRYRAALGDFYACRDLMVAWKLNVSVFTAWRVYAAEAQIALGDLAEADRLLNEELGQPDAGSPWLREQARLLHERLRSARARAGSDEAAPGADVPVRLSKAEHRVARLVCEGLTNREIAARLCVTPSTVEQHLTRVYRKLGVRGRAAVPVALSRFESRRG</sequence>
<dbReference type="Gene3D" id="1.10.10.10">
    <property type="entry name" value="Winged helix-like DNA-binding domain superfamily/Winged helix DNA-binding domain"/>
    <property type="match status" value="1"/>
</dbReference>
<dbReference type="PROSITE" id="PS50043">
    <property type="entry name" value="HTH_LUXR_2"/>
    <property type="match status" value="1"/>
</dbReference>
<protein>
    <submittedName>
        <fullName evidence="4">LuxR family transcriptional regulator</fullName>
    </submittedName>
</protein>
<dbReference type="GO" id="GO:0005737">
    <property type="term" value="C:cytoplasm"/>
    <property type="evidence" value="ECO:0007669"/>
    <property type="project" value="TreeGrafter"/>
</dbReference>
<dbReference type="PANTHER" id="PTHR16305:SF35">
    <property type="entry name" value="TRANSCRIPTIONAL ACTIVATOR DOMAIN"/>
    <property type="match status" value="1"/>
</dbReference>
<dbReference type="AlphaFoldDB" id="A0A0M7BEY6"/>
<name>A0A0M7BEY6_9ACTN</name>
<organism evidence="4">
    <name type="scientific">Streptomyces sp. MG11</name>
    <dbReference type="NCBI Taxonomy" id="1460674"/>
    <lineage>
        <taxon>Bacteria</taxon>
        <taxon>Bacillati</taxon>
        <taxon>Actinomycetota</taxon>
        <taxon>Actinomycetes</taxon>
        <taxon>Kitasatosporales</taxon>
        <taxon>Streptomycetaceae</taxon>
        <taxon>Streptomyces</taxon>
    </lineage>
</organism>
<dbReference type="InterPro" id="IPR041664">
    <property type="entry name" value="AAA_16"/>
</dbReference>
<proteinExistence type="predicted"/>
<dbReference type="GO" id="GO:0006355">
    <property type="term" value="P:regulation of DNA-templated transcription"/>
    <property type="evidence" value="ECO:0007669"/>
    <property type="project" value="InterPro"/>
</dbReference>
<dbReference type="InterPro" id="IPR003593">
    <property type="entry name" value="AAA+_ATPase"/>
</dbReference>
<gene>
    <name evidence="4" type="primary">ssuR</name>
</gene>
<dbReference type="PRINTS" id="PR00038">
    <property type="entry name" value="HTHLUXR"/>
</dbReference>
<feature type="domain" description="HTH luxR-type" evidence="3">
    <location>
        <begin position="781"/>
        <end position="845"/>
    </location>
</feature>
<dbReference type="EMBL" id="LN879416">
    <property type="protein sequence ID" value="CUI25723.1"/>
    <property type="molecule type" value="Genomic_DNA"/>
</dbReference>
<dbReference type="InterPro" id="IPR016032">
    <property type="entry name" value="Sig_transdc_resp-reg_C-effctor"/>
</dbReference>
<evidence type="ECO:0000313" key="4">
    <source>
        <dbReference type="EMBL" id="CUI25723.1"/>
    </source>
</evidence>
<evidence type="ECO:0000259" key="3">
    <source>
        <dbReference type="PROSITE" id="PS50043"/>
    </source>
</evidence>
<keyword evidence="2" id="KW-0067">ATP-binding</keyword>
<dbReference type="SUPFAM" id="SSF46894">
    <property type="entry name" value="C-terminal effector domain of the bipartite response regulators"/>
    <property type="match status" value="1"/>
</dbReference>
<dbReference type="PROSITE" id="PS00622">
    <property type="entry name" value="HTH_LUXR_1"/>
    <property type="match status" value="1"/>
</dbReference>
<evidence type="ECO:0000256" key="2">
    <source>
        <dbReference type="ARBA" id="ARBA00022840"/>
    </source>
</evidence>
<evidence type="ECO:0000256" key="1">
    <source>
        <dbReference type="ARBA" id="ARBA00022741"/>
    </source>
</evidence>
<dbReference type="InterPro" id="IPR000792">
    <property type="entry name" value="Tscrpt_reg_LuxR_C"/>
</dbReference>
<dbReference type="SUPFAM" id="SSF52540">
    <property type="entry name" value="P-loop containing nucleoside triphosphate hydrolases"/>
    <property type="match status" value="1"/>
</dbReference>
<accession>A0A0M7BEY6</accession>
<dbReference type="CDD" id="cd06170">
    <property type="entry name" value="LuxR_C_like"/>
    <property type="match status" value="1"/>
</dbReference>
<dbReference type="GO" id="GO:0004016">
    <property type="term" value="F:adenylate cyclase activity"/>
    <property type="evidence" value="ECO:0007669"/>
    <property type="project" value="TreeGrafter"/>
</dbReference>
<dbReference type="Pfam" id="PF00196">
    <property type="entry name" value="GerE"/>
    <property type="match status" value="1"/>
</dbReference>
<dbReference type="InterPro" id="IPR027417">
    <property type="entry name" value="P-loop_NTPase"/>
</dbReference>